<dbReference type="PIRSF" id="PIRSF016550">
    <property type="entry name" value="Rab_ger_ger_transf_A_euk"/>
    <property type="match status" value="1"/>
</dbReference>
<dbReference type="GO" id="GO:0007264">
    <property type="term" value="P:small GTPase-mediated signal transduction"/>
    <property type="evidence" value="ECO:0007669"/>
    <property type="project" value="UniProtKB-UniRule"/>
</dbReference>
<accession>A0A8C4QHV8</accession>
<comment type="similarity">
    <text evidence="2 5">Belongs to the Rab GDI family.</text>
</comment>
<organism evidence="7 8">
    <name type="scientific">Eptatretus burgeri</name>
    <name type="common">Inshore hagfish</name>
    <dbReference type="NCBI Taxonomy" id="7764"/>
    <lineage>
        <taxon>Eukaryota</taxon>
        <taxon>Metazoa</taxon>
        <taxon>Chordata</taxon>
        <taxon>Craniata</taxon>
        <taxon>Vertebrata</taxon>
        <taxon>Cyclostomata</taxon>
        <taxon>Myxini</taxon>
        <taxon>Myxiniformes</taxon>
        <taxon>Myxinidae</taxon>
        <taxon>Eptatretinae</taxon>
        <taxon>Eptatretus</taxon>
    </lineage>
</organism>
<evidence type="ECO:0000256" key="2">
    <source>
        <dbReference type="ARBA" id="ARBA00005593"/>
    </source>
</evidence>
<evidence type="ECO:0000313" key="8">
    <source>
        <dbReference type="Proteomes" id="UP000694388"/>
    </source>
</evidence>
<evidence type="ECO:0000256" key="4">
    <source>
        <dbReference type="ARBA" id="ARBA00022490"/>
    </source>
</evidence>
<reference evidence="7" key="2">
    <citation type="submission" date="2025-09" db="UniProtKB">
        <authorList>
            <consortium name="Ensembl"/>
        </authorList>
    </citation>
    <scope>IDENTIFICATION</scope>
</reference>
<dbReference type="Ensembl" id="ENSEBUT00000015780.1">
    <property type="protein sequence ID" value="ENSEBUP00000015204.1"/>
    <property type="gene ID" value="ENSEBUG00000009580.1"/>
</dbReference>
<protein>
    <recommendedName>
        <fullName evidence="5">Rab proteins geranylgeranyltransferase component A</fullName>
    </recommendedName>
</protein>
<evidence type="ECO:0000256" key="1">
    <source>
        <dbReference type="ARBA" id="ARBA00004496"/>
    </source>
</evidence>
<dbReference type="GO" id="GO:0005829">
    <property type="term" value="C:cytosol"/>
    <property type="evidence" value="ECO:0007669"/>
    <property type="project" value="TreeGrafter"/>
</dbReference>
<dbReference type="GO" id="GO:0005968">
    <property type="term" value="C:Rab-protein geranylgeranyltransferase complex"/>
    <property type="evidence" value="ECO:0007669"/>
    <property type="project" value="UniProtKB-UniRule"/>
</dbReference>
<dbReference type="InterPro" id="IPR036188">
    <property type="entry name" value="FAD/NAD-bd_sf"/>
</dbReference>
<dbReference type="GO" id="GO:0005634">
    <property type="term" value="C:nucleus"/>
    <property type="evidence" value="ECO:0007669"/>
    <property type="project" value="TreeGrafter"/>
</dbReference>
<dbReference type="GeneTree" id="ENSGT00950000182994"/>
<name>A0A8C4QHV8_EPTBU</name>
<feature type="compositionally biased region" description="Low complexity" evidence="6">
    <location>
        <begin position="28"/>
        <end position="46"/>
    </location>
</feature>
<dbReference type="Gene3D" id="1.10.405.10">
    <property type="entry name" value="Guanine Nucleotide Dissociation Inhibitor, domain 1"/>
    <property type="match status" value="1"/>
</dbReference>
<dbReference type="Pfam" id="PF00996">
    <property type="entry name" value="GDI"/>
    <property type="match status" value="1"/>
</dbReference>
<feature type="compositionally biased region" description="Gly residues" evidence="6">
    <location>
        <begin position="47"/>
        <end position="57"/>
    </location>
</feature>
<sequence>MAMQSLEVAFEESENLENKGIEEGTGEGAVEVAGEATGEGAAETTGEGAGETTGEGAGEAAEEVSEDLEKPSEDQQKPLLNREYVVSNSRKFNIDLAPKVLFARGDLVELLCHSKVSRYLDFKSVSRVLTHLNGHLMQVPCTRADVFASRDLSVVHKRLLMKFLTFCLDHEDHPEEFADFAERPFCEFMTERGLTPSLQLLVSQAVAMVSEVKTRTGLVAARRFLRSLGRFGRTPFLWSLYGAGELSQAFCRMCAVFGGIYCLRHPLRGFVLDRRTGNCTAVIDYKGHRIACDWLVVEESYIPQGYCMGIRARDISRAVLITDKSLFPSDSNEASVLCMPGKGPDGTTINVLELSPSTMTCAPNTYLVHVTCPSSGSPWDDLAPIISPLFHFENEPESEPSRPHVIMATYFSMSGSMGDVDAYQDLPLNLLLCRRPDSKLDFGAAVEKAKVLFQRMYPEEDFCPPAPEPEDIIYGESDTINPSEEVLHQHWGLLKVCRTICRNCYWPEKYSVHYEGNGKLPHTFHTMTTFFGHTRL</sequence>
<dbReference type="GO" id="GO:0005092">
    <property type="term" value="F:GDP-dissociation inhibitor activity"/>
    <property type="evidence" value="ECO:0007669"/>
    <property type="project" value="InterPro"/>
</dbReference>
<evidence type="ECO:0000256" key="5">
    <source>
        <dbReference type="PIRNR" id="PIRNR016550"/>
    </source>
</evidence>
<dbReference type="Proteomes" id="UP000694388">
    <property type="component" value="Unplaced"/>
</dbReference>
<dbReference type="GO" id="GO:0006886">
    <property type="term" value="P:intracellular protein transport"/>
    <property type="evidence" value="ECO:0007669"/>
    <property type="project" value="InterPro"/>
</dbReference>
<reference evidence="7" key="1">
    <citation type="submission" date="2025-08" db="UniProtKB">
        <authorList>
            <consortium name="Ensembl"/>
        </authorList>
    </citation>
    <scope>IDENTIFICATION</scope>
</reference>
<dbReference type="SUPFAM" id="SSF54373">
    <property type="entry name" value="FAD-linked reductases, C-terminal domain"/>
    <property type="match status" value="1"/>
</dbReference>
<dbReference type="PANTHER" id="PTHR11787:SF4">
    <property type="entry name" value="CHM, RAB ESCORT PROTEIN 1"/>
    <property type="match status" value="1"/>
</dbReference>
<dbReference type="GO" id="GO:0005096">
    <property type="term" value="F:GTPase activator activity"/>
    <property type="evidence" value="ECO:0007669"/>
    <property type="project" value="UniProtKB-UniRule"/>
</dbReference>
<dbReference type="InterPro" id="IPR018203">
    <property type="entry name" value="GDP_dissociation_inhibitor"/>
</dbReference>
<keyword evidence="4 5" id="KW-0963">Cytoplasm</keyword>
<proteinExistence type="inferred from homology"/>
<dbReference type="PANTHER" id="PTHR11787">
    <property type="entry name" value="RAB GDP-DISSOCIATION INHIBITOR"/>
    <property type="match status" value="1"/>
</dbReference>
<comment type="function">
    <text evidence="5">Substrate-binding subunit (component A) of the Rab geranylgeranyltransferase (GGTase) complex. Binds unprenylated Rab proteins and presents the substrate peptide to the catalytic component B. The component A is thought to be regenerated by transferring its prenylated Rab back to the donor membrane.</text>
</comment>
<dbReference type="PRINTS" id="PR00891">
    <property type="entry name" value="RABGDIREP"/>
</dbReference>
<keyword evidence="8" id="KW-1185">Reference proteome</keyword>
<evidence type="ECO:0000256" key="6">
    <source>
        <dbReference type="SAM" id="MobiDB-lite"/>
    </source>
</evidence>
<dbReference type="PRINTS" id="PR00893">
    <property type="entry name" value="RABESCORT"/>
</dbReference>
<feature type="compositionally biased region" description="Basic and acidic residues" evidence="6">
    <location>
        <begin position="67"/>
        <end position="76"/>
    </location>
</feature>
<dbReference type="SUPFAM" id="SSF51905">
    <property type="entry name" value="FAD/NAD(P)-binding domain"/>
    <property type="match status" value="1"/>
</dbReference>
<dbReference type="GO" id="GO:0016192">
    <property type="term" value="P:vesicle-mediated transport"/>
    <property type="evidence" value="ECO:0007669"/>
    <property type="project" value="TreeGrafter"/>
</dbReference>
<dbReference type="Gene3D" id="3.30.519.10">
    <property type="entry name" value="Guanine Nucleotide Dissociation Inhibitor, domain 2"/>
    <property type="match status" value="1"/>
</dbReference>
<dbReference type="OMA" id="HFENEPE"/>
<dbReference type="AlphaFoldDB" id="A0A8C4QHV8"/>
<evidence type="ECO:0000313" key="7">
    <source>
        <dbReference type="Ensembl" id="ENSEBUP00000015204.1"/>
    </source>
</evidence>
<feature type="region of interest" description="Disordered" evidence="6">
    <location>
        <begin position="1"/>
        <end position="78"/>
    </location>
</feature>
<dbReference type="FunFam" id="1.10.405.10:FF:000003">
    <property type="entry name" value="Rab proteins geranylgeranyltransferase component A"/>
    <property type="match status" value="1"/>
</dbReference>
<evidence type="ECO:0000256" key="3">
    <source>
        <dbReference type="ARBA" id="ARBA00022468"/>
    </source>
</evidence>
<keyword evidence="3 5" id="KW-0343">GTPase activation</keyword>
<comment type="subcellular location">
    <subcellularLocation>
        <location evidence="1 5">Cytoplasm</location>
    </subcellularLocation>
</comment>
<dbReference type="Gene3D" id="3.50.50.60">
    <property type="entry name" value="FAD/NAD(P)-binding domain"/>
    <property type="match status" value="1"/>
</dbReference>
<dbReference type="InterPro" id="IPR001738">
    <property type="entry name" value="Rab_escort"/>
</dbReference>